<reference evidence="1 2" key="1">
    <citation type="submission" date="2016-02" db="EMBL/GenBank/DDBJ databases">
        <authorList>
            <person name="Wen L."/>
            <person name="He K."/>
            <person name="Yang H."/>
        </authorList>
    </citation>
    <scope>NUCLEOTIDE SEQUENCE [LARGE SCALE GENOMIC DNA]</scope>
    <source>
        <strain evidence="1 2">TSA40</strain>
    </source>
</reference>
<accession>A0A254T6W4</accession>
<dbReference type="EMBL" id="LSTO01000007">
    <property type="protein sequence ID" value="OWW18376.1"/>
    <property type="molecule type" value="Genomic_DNA"/>
</dbReference>
<dbReference type="RefSeq" id="WP_088710445.1">
    <property type="nucleotide sequence ID" value="NZ_LSTO01000007.1"/>
</dbReference>
<keyword evidence="2" id="KW-1185">Reference proteome</keyword>
<organism evidence="1 2">
    <name type="scientific">Noviherbaspirillum denitrificans</name>
    <dbReference type="NCBI Taxonomy" id="1968433"/>
    <lineage>
        <taxon>Bacteria</taxon>
        <taxon>Pseudomonadati</taxon>
        <taxon>Pseudomonadota</taxon>
        <taxon>Betaproteobacteria</taxon>
        <taxon>Burkholderiales</taxon>
        <taxon>Oxalobacteraceae</taxon>
        <taxon>Noviherbaspirillum</taxon>
    </lineage>
</organism>
<dbReference type="Proteomes" id="UP000197535">
    <property type="component" value="Unassembled WGS sequence"/>
</dbReference>
<evidence type="ECO:0000313" key="2">
    <source>
        <dbReference type="Proteomes" id="UP000197535"/>
    </source>
</evidence>
<gene>
    <name evidence="1" type="ORF">AYR66_01890</name>
</gene>
<proteinExistence type="predicted"/>
<evidence type="ECO:0000313" key="1">
    <source>
        <dbReference type="EMBL" id="OWW18376.1"/>
    </source>
</evidence>
<protein>
    <submittedName>
        <fullName evidence="1">Uncharacterized protein</fullName>
    </submittedName>
</protein>
<dbReference type="AlphaFoldDB" id="A0A254T6W4"/>
<name>A0A254T6W4_9BURK</name>
<sequence length="60" mass="6709">MTKPAHPLRSAGIALFEALASGWPCIWMGAVPWLTIELLESERESVRCVERSETHQDDVS</sequence>
<comment type="caution">
    <text evidence="1">The sequence shown here is derived from an EMBL/GenBank/DDBJ whole genome shotgun (WGS) entry which is preliminary data.</text>
</comment>